<sequence>MQYTSMTQQKVLLLEKKGGLFIIGNIDVPTLGAGELVVKVQAAALNPIDWRIQEYGIFYETWPAILGLDMAGDVKAVSKGIEGFSKGDCVLFQAFFQNEFTAFQQFMWVLAEIVGKIPAKLSYSEVASVSLGFMTAAIGLFTCQPTGTGLNPTFDCAIKYTGKPVLVIGGSSSIRQYTIQLLKFNGFSPIITYASEHHTKLLKTLGTMDVVDHSSIPIDELPSAVKAITNDPFEIVFNIVSAPATQNAVKRQKLYLL</sequence>
<organism evidence="2 3">
    <name type="scientific">Moniliophthora roreri (strain MCA 2997)</name>
    <name type="common">Cocoa frosty pod rot fungus</name>
    <name type="synonym">Crinipellis roreri</name>
    <dbReference type="NCBI Taxonomy" id="1381753"/>
    <lineage>
        <taxon>Eukaryota</taxon>
        <taxon>Fungi</taxon>
        <taxon>Dikarya</taxon>
        <taxon>Basidiomycota</taxon>
        <taxon>Agaricomycotina</taxon>
        <taxon>Agaricomycetes</taxon>
        <taxon>Agaricomycetidae</taxon>
        <taxon>Agaricales</taxon>
        <taxon>Marasmiineae</taxon>
        <taxon>Marasmiaceae</taxon>
        <taxon>Moniliophthora</taxon>
    </lineage>
</organism>
<dbReference type="EMBL" id="AWSO01000463">
    <property type="protein sequence ID" value="ESK90215.1"/>
    <property type="molecule type" value="Genomic_DNA"/>
</dbReference>
<protein>
    <recommendedName>
        <fullName evidence="1">Alcohol dehydrogenase-like N-terminal domain-containing protein</fullName>
    </recommendedName>
</protein>
<evidence type="ECO:0000259" key="1">
    <source>
        <dbReference type="Pfam" id="PF08240"/>
    </source>
</evidence>
<dbReference type="AlphaFoldDB" id="V2XCL5"/>
<dbReference type="Gene3D" id="3.40.50.720">
    <property type="entry name" value="NAD(P)-binding Rossmann-like Domain"/>
    <property type="match status" value="1"/>
</dbReference>
<dbReference type="SUPFAM" id="SSF50129">
    <property type="entry name" value="GroES-like"/>
    <property type="match status" value="1"/>
</dbReference>
<comment type="caution">
    <text evidence="2">The sequence shown here is derived from an EMBL/GenBank/DDBJ whole genome shotgun (WGS) entry which is preliminary data.</text>
</comment>
<accession>V2XCL5</accession>
<keyword evidence="3" id="KW-1185">Reference proteome</keyword>
<dbReference type="PANTHER" id="PTHR45348:SF2">
    <property type="entry name" value="ZINC-TYPE ALCOHOL DEHYDROGENASE-LIKE PROTEIN C2E1P3.01"/>
    <property type="match status" value="1"/>
</dbReference>
<dbReference type="SUPFAM" id="SSF51735">
    <property type="entry name" value="NAD(P)-binding Rossmann-fold domains"/>
    <property type="match status" value="1"/>
</dbReference>
<dbReference type="Proteomes" id="UP000017559">
    <property type="component" value="Unassembled WGS sequence"/>
</dbReference>
<evidence type="ECO:0000313" key="2">
    <source>
        <dbReference type="EMBL" id="ESK90215.1"/>
    </source>
</evidence>
<proteinExistence type="predicted"/>
<dbReference type="Pfam" id="PF08240">
    <property type="entry name" value="ADH_N"/>
    <property type="match status" value="1"/>
</dbReference>
<dbReference type="HOGENOM" id="CLU_026673_16_5_1"/>
<dbReference type="GO" id="GO:0016651">
    <property type="term" value="F:oxidoreductase activity, acting on NAD(P)H"/>
    <property type="evidence" value="ECO:0007669"/>
    <property type="project" value="InterPro"/>
</dbReference>
<reference evidence="2 3" key="1">
    <citation type="journal article" date="2014" name="BMC Genomics">
        <title>Genome and secretome analysis of the hemibiotrophic fungal pathogen, Moniliophthora roreri, which causes frosty pod rot disease of cacao: mechanisms of the biotrophic and necrotrophic phases.</title>
        <authorList>
            <person name="Meinhardt L.W."/>
            <person name="Costa G.G.L."/>
            <person name="Thomazella D.P.T."/>
            <person name="Teixeira P.J.P.L."/>
            <person name="Carazzolle M.F."/>
            <person name="Schuster S.C."/>
            <person name="Carlson J.E."/>
            <person name="Guiltinan M.J."/>
            <person name="Mieczkowski P."/>
            <person name="Farmer A."/>
            <person name="Ramaraj T."/>
            <person name="Crozier J."/>
            <person name="Davis R.E."/>
            <person name="Shao J."/>
            <person name="Melnick R.L."/>
            <person name="Pereira G.A.G."/>
            <person name="Bailey B.A."/>
        </authorList>
    </citation>
    <scope>NUCLEOTIDE SEQUENCE [LARGE SCALE GENOMIC DNA]</scope>
    <source>
        <strain evidence="2 3">MCA 2997</strain>
    </source>
</reference>
<dbReference type="PANTHER" id="PTHR45348">
    <property type="entry name" value="HYPOTHETICAL OXIDOREDUCTASE (EUROFUNG)"/>
    <property type="match status" value="1"/>
</dbReference>
<dbReference type="InterPro" id="IPR047122">
    <property type="entry name" value="Trans-enoyl_RdTase-like"/>
</dbReference>
<dbReference type="InterPro" id="IPR011032">
    <property type="entry name" value="GroES-like_sf"/>
</dbReference>
<dbReference type="OrthoDB" id="3233595at2759"/>
<evidence type="ECO:0000313" key="3">
    <source>
        <dbReference type="Proteomes" id="UP000017559"/>
    </source>
</evidence>
<dbReference type="KEGG" id="mrr:Moror_7720"/>
<name>V2XCL5_MONRO</name>
<dbReference type="Gene3D" id="3.90.180.10">
    <property type="entry name" value="Medium-chain alcohol dehydrogenases, catalytic domain"/>
    <property type="match status" value="1"/>
</dbReference>
<dbReference type="InterPro" id="IPR013154">
    <property type="entry name" value="ADH-like_N"/>
</dbReference>
<dbReference type="InterPro" id="IPR036291">
    <property type="entry name" value="NAD(P)-bd_dom_sf"/>
</dbReference>
<gene>
    <name evidence="2" type="ORF">Moror_7720</name>
</gene>
<feature type="domain" description="Alcohol dehydrogenase-like N-terminal" evidence="1">
    <location>
        <begin position="32"/>
        <end position="97"/>
    </location>
</feature>